<evidence type="ECO:0000313" key="2">
    <source>
        <dbReference type="EMBL" id="ANZ75276.1"/>
    </source>
</evidence>
<feature type="domain" description="Trafficking protein particle complex subunit 11" evidence="1">
    <location>
        <begin position="320"/>
        <end position="553"/>
    </location>
</feature>
<evidence type="ECO:0000313" key="3">
    <source>
        <dbReference type="Proteomes" id="UP000094565"/>
    </source>
</evidence>
<reference evidence="2 3" key="1">
    <citation type="submission" date="2016-02" db="EMBL/GenBank/DDBJ databases">
        <title>Comparative genomic and transcriptomic foundation for Pichia pastoris.</title>
        <authorList>
            <person name="Love K.R."/>
            <person name="Shah K.A."/>
            <person name="Whittaker C.A."/>
            <person name="Wu J."/>
            <person name="Bartlett M.C."/>
            <person name="Ma D."/>
            <person name="Leeson R.L."/>
            <person name="Priest M."/>
            <person name="Young S.K."/>
            <person name="Love J.C."/>
        </authorList>
    </citation>
    <scope>NUCLEOTIDE SEQUENCE [LARGE SCALE GENOMIC DNA]</scope>
    <source>
        <strain evidence="2 3">ATCC 28485</strain>
    </source>
</reference>
<dbReference type="PANTHER" id="PTHR14374">
    <property type="entry name" value="FOIE GRAS"/>
    <property type="match status" value="1"/>
</dbReference>
<accession>A0A1B2JB67</accession>
<dbReference type="AlphaFoldDB" id="A0A1B2JB67"/>
<evidence type="ECO:0000259" key="1">
    <source>
        <dbReference type="Pfam" id="PF11817"/>
    </source>
</evidence>
<gene>
    <name evidence="2" type="ORF">ATY40_BA7502270</name>
</gene>
<proteinExistence type="predicted"/>
<organism evidence="2 3">
    <name type="scientific">Komagataella pastoris</name>
    <name type="common">Yeast</name>
    <name type="synonym">Pichia pastoris</name>
    <dbReference type="NCBI Taxonomy" id="4922"/>
    <lineage>
        <taxon>Eukaryota</taxon>
        <taxon>Fungi</taxon>
        <taxon>Dikarya</taxon>
        <taxon>Ascomycota</taxon>
        <taxon>Saccharomycotina</taxon>
        <taxon>Pichiomycetes</taxon>
        <taxon>Pichiales</taxon>
        <taxon>Pichiaceae</taxon>
        <taxon>Komagataella</taxon>
    </lineage>
</organism>
<sequence length="1079" mass="123444">MNHYPQEMVAQPAPLLFIQGLVASTNLTTETELLSGSKIVQLTNSQGIMVSRNYPVVNSSHIVAELETQLLKFNVDGIWDNGIFQKSQRRVFNRYRIRFVGNSVKLPPRKEVHEEPSLLSPFHHESDLYPDGIISREWMIKYLHLLPSVFVGIYELSSFESQDEAMDSDSILIDELRIIMEFFAASKTSFVPVILHENSTLGVNRVNVIQTSIKGIRFHSTSDDDYGTFVSNILTSIESNCLDFYNAMDKRLRKKQIAGLSEISYRGAYKETALMARHSFKMNIVQQFKTQFQQCVKFLEHGYENIIELMKGIALNSASWMQFRQLLDIITIHICRAYLLLREANIAYKKFDIHLQNVVSILNRFDLNSYSPSTLSWKTVQLQWLAELCDKCPKELVPTDRPLALLKYLKSGMTKYTLSSLRLPNTAFLYTSAARMKQRYRQRVYFGSTPIKDEYLQLNETSLQISEYIIQYLNRAVRSLTSSSVPYARIEGSIYFRLGEEYFQTHNYAMSSSNFILALISLEREKWHHLTSVVFWRLYQCSLQLKRPHDGLKYLLIILTIDPAYVEKQVTALLKFCDWSVFDKTNFEYSFADMPLANAEIWFDRTTAKVGQKIACFLKIRPGLKCEHFSSPIINSIHCKVGGEVEIVSGPFQFENERFETIHFTFAHATKVNFEFLVIEISLKPGFSLKFSLNAEQVKNVPNVVTIVPTTPGVELTIDTTGPLFSSQEYDAYVVYKNTENEELKIKVEVSVNNSMLKLSDADSQIELPGLGQVSKAITFTAPAKVGNGLLDLVVLDDHGPLVQKKIPFQVISPFICQFRILPLPNYDIKSEAPDQMIQEFALTESTRKWFLESKIQNSYEKGLRLCESSISTLIDKALFARLPEGLDMNLVNRGRTLQNRQQAMYYHHFTTNRLVTAQGVLPLQLQFKLKYKTCLEGSREFEFVSAVSQQNLTLSDPRLLLSIVKRSKTTMVVKYIIENPGEVALQFITRLIHSVDIHLREAYDTCDLAVTPKTRVEINLVGDLNEDNVDGSVKIPRLIVYDRVYQVYLPILVATPELSIASNGDFLMFSKTGEDLDK</sequence>
<protein>
    <submittedName>
        <fullName evidence="2">BA75_02270T0</fullName>
    </submittedName>
</protein>
<keyword evidence="3" id="KW-1185">Reference proteome</keyword>
<dbReference type="InterPro" id="IPR021773">
    <property type="entry name" value="TPC11"/>
</dbReference>
<dbReference type="Proteomes" id="UP000094565">
    <property type="component" value="Chromosome 2"/>
</dbReference>
<dbReference type="EMBL" id="CP014585">
    <property type="protein sequence ID" value="ANZ75276.1"/>
    <property type="molecule type" value="Genomic_DNA"/>
</dbReference>
<dbReference type="PANTHER" id="PTHR14374:SF0">
    <property type="entry name" value="TRAFFICKING PROTEIN PARTICLE COMPLEX SUBUNIT 11"/>
    <property type="match status" value="1"/>
</dbReference>
<dbReference type="OrthoDB" id="6278596at2759"/>
<name>A0A1B2JB67_PICPA</name>
<dbReference type="Pfam" id="PF11817">
    <property type="entry name" value="Foie-gras_1"/>
    <property type="match status" value="1"/>
</dbReference>